<evidence type="ECO:0000313" key="1">
    <source>
        <dbReference type="EMBL" id="GMF07881.1"/>
    </source>
</evidence>
<dbReference type="Proteomes" id="UP001165064">
    <property type="component" value="Unassembled WGS sequence"/>
</dbReference>
<keyword evidence="2" id="KW-1185">Reference proteome</keyword>
<protein>
    <submittedName>
        <fullName evidence="1">Unnamed protein product</fullName>
    </submittedName>
</protein>
<gene>
    <name evidence="1" type="ORF">Amon02_001308000</name>
</gene>
<proteinExistence type="predicted"/>
<feature type="non-terminal residue" evidence="1">
    <location>
        <position position="225"/>
    </location>
</feature>
<comment type="caution">
    <text evidence="1">The sequence shown here is derived from an EMBL/GenBank/DDBJ whole genome shotgun (WGS) entry which is preliminary data.</text>
</comment>
<organism evidence="1 2">
    <name type="scientific">Ambrosiozyma monospora</name>
    <name type="common">Yeast</name>
    <name type="synonym">Endomycopsis monosporus</name>
    <dbReference type="NCBI Taxonomy" id="43982"/>
    <lineage>
        <taxon>Eukaryota</taxon>
        <taxon>Fungi</taxon>
        <taxon>Dikarya</taxon>
        <taxon>Ascomycota</taxon>
        <taxon>Saccharomycotina</taxon>
        <taxon>Pichiomycetes</taxon>
        <taxon>Pichiales</taxon>
        <taxon>Pichiaceae</taxon>
        <taxon>Ambrosiozyma</taxon>
    </lineage>
</organism>
<reference evidence="1" key="1">
    <citation type="submission" date="2023-04" db="EMBL/GenBank/DDBJ databases">
        <title>Ambrosiozyma monospora NBRC 10751.</title>
        <authorList>
            <person name="Ichikawa N."/>
            <person name="Sato H."/>
            <person name="Tonouchi N."/>
        </authorList>
    </citation>
    <scope>NUCLEOTIDE SEQUENCE</scope>
    <source>
        <strain evidence="1">NBRC 10751</strain>
    </source>
</reference>
<accession>A0ACB5UBP8</accession>
<dbReference type="EMBL" id="BSXS01016516">
    <property type="protein sequence ID" value="GMF07881.1"/>
    <property type="molecule type" value="Genomic_DNA"/>
</dbReference>
<sequence>MGRNAPLISTSMWKMILGQSTMQMIVTFILHFAGTKLFFEHKPTSHQKEQINSLTFNTFVWLQICKLIVTRKLDEGDGLTTIKSRLTKANLNFFQDFFRNWYFIGILVMISVFQIVIMFVGGASFSVVRQTGAMWATAILCGVLAFPLGLIIRIVPDVWVERVFPTRLFNMLLKFMRFEPVVKNLKTLFKRAKRDPRSKKGKGKSSDDVESVGAVQVGSSGDIPM</sequence>
<name>A0ACB5UBP8_AMBMO</name>
<evidence type="ECO:0000313" key="2">
    <source>
        <dbReference type="Proteomes" id="UP001165064"/>
    </source>
</evidence>